<dbReference type="PANTHER" id="PTHR40943:SF1">
    <property type="entry name" value="CYTOPLASMIC PROTEIN"/>
    <property type="match status" value="1"/>
</dbReference>
<reference evidence="2 3" key="1">
    <citation type="submission" date="2016-03" db="EMBL/GenBank/DDBJ databases">
        <title>Draft genome sequence of Gluconobacter cerinus strain CECT 9110.</title>
        <authorList>
            <person name="Sainz F."/>
            <person name="Mas A."/>
            <person name="Torija M.J."/>
        </authorList>
    </citation>
    <scope>NUCLEOTIDE SEQUENCE [LARGE SCALE GENOMIC DNA]</scope>
    <source>
        <strain evidence="2 3">CECT 9110</strain>
    </source>
</reference>
<dbReference type="InterPro" id="IPR011051">
    <property type="entry name" value="RmlC_Cupin_sf"/>
</dbReference>
<dbReference type="SUPFAM" id="SSF51182">
    <property type="entry name" value="RmlC-like cupins"/>
    <property type="match status" value="1"/>
</dbReference>
<dbReference type="EMBL" id="LUTU01000010">
    <property type="protein sequence ID" value="OAJ67118.1"/>
    <property type="molecule type" value="Genomic_DNA"/>
</dbReference>
<name>A0A1B6VJ91_9PROT</name>
<dbReference type="RefSeq" id="WP_064274964.1">
    <property type="nucleotide sequence ID" value="NZ_LUTU01000010.1"/>
</dbReference>
<dbReference type="Pfam" id="PF05899">
    <property type="entry name" value="Cupin_3"/>
    <property type="match status" value="1"/>
</dbReference>
<dbReference type="InterPro" id="IPR014710">
    <property type="entry name" value="RmlC-like_jellyroll"/>
</dbReference>
<gene>
    <name evidence="2" type="ORF">A0123_02264</name>
</gene>
<dbReference type="OrthoDB" id="9799053at2"/>
<proteinExistence type="predicted"/>
<dbReference type="Gene3D" id="2.60.120.10">
    <property type="entry name" value="Jelly Rolls"/>
    <property type="match status" value="1"/>
</dbReference>
<dbReference type="PANTHER" id="PTHR40943">
    <property type="entry name" value="CYTOPLASMIC PROTEIN-RELATED"/>
    <property type="match status" value="1"/>
</dbReference>
<evidence type="ECO:0000313" key="2">
    <source>
        <dbReference type="EMBL" id="OAJ67118.1"/>
    </source>
</evidence>
<evidence type="ECO:0000313" key="3">
    <source>
        <dbReference type="Proteomes" id="UP000077786"/>
    </source>
</evidence>
<feature type="domain" description="(S)-ureidoglycine aminohydrolase cupin" evidence="1">
    <location>
        <begin position="40"/>
        <end position="113"/>
    </location>
</feature>
<dbReference type="InterPro" id="IPR008579">
    <property type="entry name" value="UGlyAH_Cupin_dom"/>
</dbReference>
<sequence length="117" mass="13030">MSLLLPIQTNPDFTPRESVSTPERLISGSPAFKTWALDTSRNGNVRTGVWEATPGTTKSIKGEAFEFCHILEGLVRITENEGESYLFKAGDSFILKPGFVGTWETIETVKKIYVFVE</sequence>
<protein>
    <submittedName>
        <fullName evidence="2">Cupin</fullName>
    </submittedName>
</protein>
<accession>A0A1B6VJ91</accession>
<dbReference type="Proteomes" id="UP000077786">
    <property type="component" value="Unassembled WGS sequence"/>
</dbReference>
<dbReference type="CDD" id="cd02227">
    <property type="entry name" value="cupin_TM1112-like"/>
    <property type="match status" value="1"/>
</dbReference>
<organism evidence="2 3">
    <name type="scientific">Gluconobacter cerinus</name>
    <dbReference type="NCBI Taxonomy" id="38307"/>
    <lineage>
        <taxon>Bacteria</taxon>
        <taxon>Pseudomonadati</taxon>
        <taxon>Pseudomonadota</taxon>
        <taxon>Alphaproteobacteria</taxon>
        <taxon>Acetobacterales</taxon>
        <taxon>Acetobacteraceae</taxon>
        <taxon>Gluconobacter</taxon>
    </lineage>
</organism>
<dbReference type="PATRIC" id="fig|38307.3.peg.2361"/>
<dbReference type="AlphaFoldDB" id="A0A1B6VJ91"/>
<evidence type="ECO:0000259" key="1">
    <source>
        <dbReference type="Pfam" id="PF05899"/>
    </source>
</evidence>
<comment type="caution">
    <text evidence="2">The sequence shown here is derived from an EMBL/GenBank/DDBJ whole genome shotgun (WGS) entry which is preliminary data.</text>
</comment>